<sequence>MSKYWCKHCAVFVDGSKFGKQQHEVSSRHKRAIQFSINKLHTVNKIEKKSEVEAQRELDRINKELGRPKTRIENSKKEAPAKRKEAVETEEGQEIGEWAEVTVVEKPPVEETAKKVSKTVTVGDKETQSWDLQGTKKIQLDDLSDLEDLEVSKFKKTKFKKKSV</sequence>
<dbReference type="STRING" id="984486.A0A1E3QJZ3"/>
<feature type="compositionally biased region" description="Basic and acidic residues" evidence="4">
    <location>
        <begin position="60"/>
        <end position="87"/>
    </location>
</feature>
<evidence type="ECO:0000259" key="5">
    <source>
        <dbReference type="Pfam" id="PF06220"/>
    </source>
</evidence>
<dbReference type="RefSeq" id="XP_018983343.1">
    <property type="nucleotide sequence ID" value="XM_019131040.1"/>
</dbReference>
<evidence type="ECO:0000313" key="6">
    <source>
        <dbReference type="EMBL" id="ODQ78015.1"/>
    </source>
</evidence>
<evidence type="ECO:0000256" key="1">
    <source>
        <dbReference type="ARBA" id="ARBA00022723"/>
    </source>
</evidence>
<dbReference type="Proteomes" id="UP000094336">
    <property type="component" value="Unassembled WGS sequence"/>
</dbReference>
<organism evidence="6 7">
    <name type="scientific">Babjeviella inositovora NRRL Y-12698</name>
    <dbReference type="NCBI Taxonomy" id="984486"/>
    <lineage>
        <taxon>Eukaryota</taxon>
        <taxon>Fungi</taxon>
        <taxon>Dikarya</taxon>
        <taxon>Ascomycota</taxon>
        <taxon>Saccharomycotina</taxon>
        <taxon>Pichiomycetes</taxon>
        <taxon>Serinales incertae sedis</taxon>
        <taxon>Babjeviella</taxon>
    </lineage>
</organism>
<protein>
    <recommendedName>
        <fullName evidence="5">U1-C C2H2-type zinc finger domain-containing protein</fullName>
    </recommendedName>
</protein>
<accession>A0A1E3QJZ3</accession>
<name>A0A1E3QJZ3_9ASCO</name>
<evidence type="ECO:0000256" key="3">
    <source>
        <dbReference type="ARBA" id="ARBA00022833"/>
    </source>
</evidence>
<keyword evidence="2" id="KW-0863">Zinc-finger</keyword>
<feature type="region of interest" description="Disordered" evidence="4">
    <location>
        <begin position="60"/>
        <end position="93"/>
    </location>
</feature>
<keyword evidence="7" id="KW-1185">Reference proteome</keyword>
<dbReference type="GeneID" id="30148893"/>
<keyword evidence="1" id="KW-0479">Metal-binding</keyword>
<reference evidence="7" key="1">
    <citation type="submission" date="2016-05" db="EMBL/GenBank/DDBJ databases">
        <title>Comparative genomics of biotechnologically important yeasts.</title>
        <authorList>
            <consortium name="DOE Joint Genome Institute"/>
            <person name="Riley R."/>
            <person name="Haridas S."/>
            <person name="Wolfe K.H."/>
            <person name="Lopes M.R."/>
            <person name="Hittinger C.T."/>
            <person name="Goker M."/>
            <person name="Salamov A."/>
            <person name="Wisecaver J."/>
            <person name="Long T.M."/>
            <person name="Aerts A.L."/>
            <person name="Barry K."/>
            <person name="Choi C."/>
            <person name="Clum A."/>
            <person name="Coughlan A.Y."/>
            <person name="Deshpande S."/>
            <person name="Douglass A.P."/>
            <person name="Hanson S.J."/>
            <person name="Klenk H.-P."/>
            <person name="Labutti K."/>
            <person name="Lapidus A."/>
            <person name="Lindquist E."/>
            <person name="Lipzen A."/>
            <person name="Meier-Kolthoff J.P."/>
            <person name="Ohm R.A."/>
            <person name="Otillar R.P."/>
            <person name="Pangilinan J."/>
            <person name="Peng Y."/>
            <person name="Rokas A."/>
            <person name="Rosa C.A."/>
            <person name="Scheuner C."/>
            <person name="Sibirny A.A."/>
            <person name="Slot J.C."/>
            <person name="Stielow J.B."/>
            <person name="Sun H."/>
            <person name="Kurtzman C.P."/>
            <person name="Blackwell M."/>
            <person name="Grigoriev I.V."/>
            <person name="Jeffries T.W."/>
        </authorList>
    </citation>
    <scope>NUCLEOTIDE SEQUENCE [LARGE SCALE GENOMIC DNA]</scope>
    <source>
        <strain evidence="7">NRRL Y-12698</strain>
    </source>
</reference>
<evidence type="ECO:0000256" key="4">
    <source>
        <dbReference type="SAM" id="MobiDB-lite"/>
    </source>
</evidence>
<dbReference type="InterPro" id="IPR036236">
    <property type="entry name" value="Znf_C2H2_sf"/>
</dbReference>
<proteinExistence type="predicted"/>
<dbReference type="GO" id="GO:0008270">
    <property type="term" value="F:zinc ion binding"/>
    <property type="evidence" value="ECO:0007669"/>
    <property type="project" value="UniProtKB-KW"/>
</dbReference>
<dbReference type="EMBL" id="KV454437">
    <property type="protein sequence ID" value="ODQ78015.1"/>
    <property type="molecule type" value="Genomic_DNA"/>
</dbReference>
<feature type="domain" description="U1-C C2H2-type zinc finger" evidence="5">
    <location>
        <begin position="1"/>
        <end position="34"/>
    </location>
</feature>
<evidence type="ECO:0000256" key="2">
    <source>
        <dbReference type="ARBA" id="ARBA00022771"/>
    </source>
</evidence>
<dbReference type="SUPFAM" id="SSF57667">
    <property type="entry name" value="beta-beta-alpha zinc fingers"/>
    <property type="match status" value="1"/>
</dbReference>
<dbReference type="Pfam" id="PF06220">
    <property type="entry name" value="zf-U1"/>
    <property type="match status" value="1"/>
</dbReference>
<keyword evidence="3" id="KW-0862">Zinc</keyword>
<evidence type="ECO:0000313" key="7">
    <source>
        <dbReference type="Proteomes" id="UP000094336"/>
    </source>
</evidence>
<dbReference type="AlphaFoldDB" id="A0A1E3QJZ3"/>
<gene>
    <name evidence="6" type="ORF">BABINDRAFT_177603</name>
</gene>
<dbReference type="InterPro" id="IPR013085">
    <property type="entry name" value="U1-CZ_Znf_C2H2"/>
</dbReference>